<comment type="caution">
    <text evidence="2">The sequence shown here is derived from an EMBL/GenBank/DDBJ whole genome shotgun (WGS) entry which is preliminary data.</text>
</comment>
<name>A0A5B7EIR8_PORTR</name>
<dbReference type="InterPro" id="IPR013783">
    <property type="entry name" value="Ig-like_fold"/>
</dbReference>
<gene>
    <name evidence="2" type="ORF">E2C01_026402</name>
</gene>
<protein>
    <submittedName>
        <fullName evidence="2">Uncharacterized protein</fullName>
    </submittedName>
</protein>
<dbReference type="OrthoDB" id="6374020at2759"/>
<accession>A0A5B7EIR8</accession>
<evidence type="ECO:0000313" key="3">
    <source>
        <dbReference type="Proteomes" id="UP000324222"/>
    </source>
</evidence>
<keyword evidence="3" id="KW-1185">Reference proteome</keyword>
<evidence type="ECO:0000313" key="2">
    <source>
        <dbReference type="EMBL" id="MPC33059.1"/>
    </source>
</evidence>
<feature type="compositionally biased region" description="Basic and acidic residues" evidence="1">
    <location>
        <begin position="1"/>
        <end position="14"/>
    </location>
</feature>
<evidence type="ECO:0000256" key="1">
    <source>
        <dbReference type="SAM" id="MobiDB-lite"/>
    </source>
</evidence>
<dbReference type="AlphaFoldDB" id="A0A5B7EIR8"/>
<organism evidence="2 3">
    <name type="scientific">Portunus trituberculatus</name>
    <name type="common">Swimming crab</name>
    <name type="synonym">Neptunus trituberculatus</name>
    <dbReference type="NCBI Taxonomy" id="210409"/>
    <lineage>
        <taxon>Eukaryota</taxon>
        <taxon>Metazoa</taxon>
        <taxon>Ecdysozoa</taxon>
        <taxon>Arthropoda</taxon>
        <taxon>Crustacea</taxon>
        <taxon>Multicrustacea</taxon>
        <taxon>Malacostraca</taxon>
        <taxon>Eumalacostraca</taxon>
        <taxon>Eucarida</taxon>
        <taxon>Decapoda</taxon>
        <taxon>Pleocyemata</taxon>
        <taxon>Brachyura</taxon>
        <taxon>Eubrachyura</taxon>
        <taxon>Portunoidea</taxon>
        <taxon>Portunidae</taxon>
        <taxon>Portuninae</taxon>
        <taxon>Portunus</taxon>
    </lineage>
</organism>
<proteinExistence type="predicted"/>
<sequence length="389" mass="42178">MKDDVGGAGRRWEAEWAGPAGGGRREGFARVPGLIKTHISQDGKYLVLPSGELHIRSVSSEDGFKSYKCRTVHRLTQETRLSATAGRLVISGDWSDGATAAYQGDGIHVDPEGRLLLRPLLPGSGKPAARDKSLLPSPARKFLAKTLSARHTRRAPASRSSVSLKAIQSHSSGNAIGRCGGGGPVAYTKQALLVCIVHMVRSGALFDAGDRCGARLRRATRCRHERLLTPRLEAGRSCVPHKVPYSVEWSWCYPRQRGGPDPTLRLVRPVAKTDCGIPFPSSQDTEGRGERLHHLMLNKHLSLANLPQRPWVIPAPAWPAWTSCGLLKRLGAASGFCARRRDFPFPSTDPVGSSGPKTPLDDLTRTVVSLRRSVSLFCPAQASPPPQTR</sequence>
<dbReference type="Gene3D" id="2.60.40.10">
    <property type="entry name" value="Immunoglobulins"/>
    <property type="match status" value="1"/>
</dbReference>
<feature type="region of interest" description="Disordered" evidence="1">
    <location>
        <begin position="1"/>
        <end position="24"/>
    </location>
</feature>
<reference evidence="2 3" key="1">
    <citation type="submission" date="2019-05" db="EMBL/GenBank/DDBJ databases">
        <title>Another draft genome of Portunus trituberculatus and its Hox gene families provides insights of decapod evolution.</title>
        <authorList>
            <person name="Jeong J.-H."/>
            <person name="Song I."/>
            <person name="Kim S."/>
            <person name="Choi T."/>
            <person name="Kim D."/>
            <person name="Ryu S."/>
            <person name="Kim W."/>
        </authorList>
    </citation>
    <scope>NUCLEOTIDE SEQUENCE [LARGE SCALE GENOMIC DNA]</scope>
    <source>
        <tissue evidence="2">Muscle</tissue>
    </source>
</reference>
<dbReference type="EMBL" id="VSRR010002751">
    <property type="protein sequence ID" value="MPC33059.1"/>
    <property type="molecule type" value="Genomic_DNA"/>
</dbReference>
<dbReference type="Proteomes" id="UP000324222">
    <property type="component" value="Unassembled WGS sequence"/>
</dbReference>